<dbReference type="NCBIfam" id="TIGR00551">
    <property type="entry name" value="nadB"/>
    <property type="match status" value="1"/>
</dbReference>
<evidence type="ECO:0000256" key="6">
    <source>
        <dbReference type="ARBA" id="ARBA00022642"/>
    </source>
</evidence>
<evidence type="ECO:0000256" key="2">
    <source>
        <dbReference type="ARBA" id="ARBA00004950"/>
    </source>
</evidence>
<evidence type="ECO:0000256" key="13">
    <source>
        <dbReference type="SAM" id="Coils"/>
    </source>
</evidence>
<evidence type="ECO:0000256" key="5">
    <source>
        <dbReference type="ARBA" id="ARBA00022630"/>
    </source>
</evidence>
<feature type="coiled-coil region" evidence="13">
    <location>
        <begin position="468"/>
        <end position="495"/>
    </location>
</feature>
<evidence type="ECO:0000313" key="17">
    <source>
        <dbReference type="Proteomes" id="UP001238163"/>
    </source>
</evidence>
<dbReference type="SUPFAM" id="SSF56425">
    <property type="entry name" value="Succinate dehydrogenase/fumarate reductase flavoprotein, catalytic domain"/>
    <property type="match status" value="1"/>
</dbReference>
<dbReference type="InterPro" id="IPR003953">
    <property type="entry name" value="FAD-dep_OxRdtase_2_FAD-bd"/>
</dbReference>
<comment type="catalytic activity">
    <reaction evidence="9">
        <text>L-aspartate + O2 = iminosuccinate + H2O2</text>
        <dbReference type="Rhea" id="RHEA:25876"/>
        <dbReference type="ChEBI" id="CHEBI:15379"/>
        <dbReference type="ChEBI" id="CHEBI:16240"/>
        <dbReference type="ChEBI" id="CHEBI:29991"/>
        <dbReference type="ChEBI" id="CHEBI:77875"/>
        <dbReference type="EC" id="1.4.3.16"/>
    </reaction>
    <physiologicalReaction direction="left-to-right" evidence="9">
        <dbReference type="Rhea" id="RHEA:25877"/>
    </physiologicalReaction>
</comment>
<keyword evidence="13" id="KW-0175">Coiled coil</keyword>
<dbReference type="InterPro" id="IPR027477">
    <property type="entry name" value="Succ_DH/fumarate_Rdtase_cat_sf"/>
</dbReference>
<dbReference type="GO" id="GO:0005737">
    <property type="term" value="C:cytoplasm"/>
    <property type="evidence" value="ECO:0007669"/>
    <property type="project" value="UniProtKB-SubCell"/>
</dbReference>
<dbReference type="InterPro" id="IPR015939">
    <property type="entry name" value="Fum_Rdtase/Succ_DH_flav-like_C"/>
</dbReference>
<evidence type="ECO:0000256" key="8">
    <source>
        <dbReference type="ARBA" id="ARBA00023002"/>
    </source>
</evidence>
<dbReference type="SUPFAM" id="SSF51905">
    <property type="entry name" value="FAD/NAD(P)-binding domain"/>
    <property type="match status" value="1"/>
</dbReference>
<dbReference type="PANTHER" id="PTHR42716:SF2">
    <property type="entry name" value="L-ASPARTATE OXIDASE, CHLOROPLASTIC"/>
    <property type="match status" value="1"/>
</dbReference>
<dbReference type="RefSeq" id="WP_307264466.1">
    <property type="nucleotide sequence ID" value="NZ_JAUSVL010000001.1"/>
</dbReference>
<comment type="cofactor">
    <cofactor evidence="1 12">
        <name>FAD</name>
        <dbReference type="ChEBI" id="CHEBI:57692"/>
    </cofactor>
</comment>
<feature type="active site" description="Proton acceptor" evidence="11">
    <location>
        <position position="303"/>
    </location>
</feature>
<dbReference type="PRINTS" id="PR00368">
    <property type="entry name" value="FADPNR"/>
</dbReference>
<dbReference type="InterPro" id="IPR037099">
    <property type="entry name" value="Fum_R/Succ_DH_flav-like_C_sf"/>
</dbReference>
<dbReference type="Pfam" id="PF00890">
    <property type="entry name" value="FAD_binding_2"/>
    <property type="match status" value="1"/>
</dbReference>
<protein>
    <recommendedName>
        <fullName evidence="4 10">L-aspartate oxidase</fullName>
        <ecNumber evidence="4 10">1.4.3.16</ecNumber>
    </recommendedName>
</protein>
<dbReference type="NCBIfam" id="NF006567">
    <property type="entry name" value="PRK09077.1"/>
    <property type="match status" value="1"/>
</dbReference>
<dbReference type="FunFam" id="3.90.700.10:FF:000002">
    <property type="entry name" value="L-aspartate oxidase"/>
    <property type="match status" value="1"/>
</dbReference>
<dbReference type="GO" id="GO:0034628">
    <property type="term" value="P:'de novo' NAD+ biosynthetic process from L-aspartate"/>
    <property type="evidence" value="ECO:0007669"/>
    <property type="project" value="TreeGrafter"/>
</dbReference>
<keyword evidence="8 12" id="KW-0560">Oxidoreductase</keyword>
<dbReference type="Gene3D" id="1.20.58.100">
    <property type="entry name" value="Fumarate reductase/succinate dehydrogenase flavoprotein-like, C-terminal domain"/>
    <property type="match status" value="1"/>
</dbReference>
<dbReference type="PANTHER" id="PTHR42716">
    <property type="entry name" value="L-ASPARTATE OXIDASE"/>
    <property type="match status" value="1"/>
</dbReference>
<dbReference type="Pfam" id="PF02910">
    <property type="entry name" value="Succ_DH_flav_C"/>
    <property type="match status" value="1"/>
</dbReference>
<evidence type="ECO:0000259" key="15">
    <source>
        <dbReference type="Pfam" id="PF02910"/>
    </source>
</evidence>
<dbReference type="Gene3D" id="3.50.50.60">
    <property type="entry name" value="FAD/NAD(P)-binding domain"/>
    <property type="match status" value="1"/>
</dbReference>
<dbReference type="Gene3D" id="3.90.700.10">
    <property type="entry name" value="Succinate dehydrogenase/fumarate reductase flavoprotein, catalytic domain"/>
    <property type="match status" value="1"/>
</dbReference>
<evidence type="ECO:0000256" key="10">
    <source>
        <dbReference type="NCBIfam" id="TIGR00551"/>
    </source>
</evidence>
<keyword evidence="5 12" id="KW-0285">Flavoprotein</keyword>
<evidence type="ECO:0000256" key="11">
    <source>
        <dbReference type="PIRSR" id="PIRSR000171-1"/>
    </source>
</evidence>
<dbReference type="PRINTS" id="PR00411">
    <property type="entry name" value="PNDRDTASEI"/>
</dbReference>
<dbReference type="InterPro" id="IPR005288">
    <property type="entry name" value="NadB"/>
</dbReference>
<dbReference type="FunFam" id="1.20.58.100:FF:000002">
    <property type="entry name" value="L-aspartate oxidase"/>
    <property type="match status" value="1"/>
</dbReference>
<dbReference type="SUPFAM" id="SSF46977">
    <property type="entry name" value="Succinate dehydrogenase/fumarate reductase flavoprotein C-terminal domain"/>
    <property type="match status" value="1"/>
</dbReference>
<dbReference type="InterPro" id="IPR036188">
    <property type="entry name" value="FAD/NAD-bd_sf"/>
</dbReference>
<organism evidence="16 17">
    <name type="scientific">Oligosphaera ethanolica</name>
    <dbReference type="NCBI Taxonomy" id="760260"/>
    <lineage>
        <taxon>Bacteria</taxon>
        <taxon>Pseudomonadati</taxon>
        <taxon>Lentisphaerota</taxon>
        <taxon>Oligosphaeria</taxon>
        <taxon>Oligosphaerales</taxon>
        <taxon>Oligosphaeraceae</taxon>
        <taxon>Oligosphaera</taxon>
    </lineage>
</organism>
<evidence type="ECO:0000256" key="3">
    <source>
        <dbReference type="ARBA" id="ARBA00008562"/>
    </source>
</evidence>
<evidence type="ECO:0000313" key="16">
    <source>
        <dbReference type="EMBL" id="MDQ0291541.1"/>
    </source>
</evidence>
<sequence length="559" mass="62606">MQTSSAKNQRIHSEYLIIGSGLAGLTAALEAAKFGQVMVITKYKAEDCNTRYAQGGIACVIDENDTFDAHVADTITAGAGLCHPDVVREIVMAGPARVRDLEQYGLNFTRQGDIHDSVSPEQAQQFDLGREGGHSARRVLHAGDITGREVSEVLLARCRANRNITILENHLAVDLITTRHFTWRGENCCLGAYVMDIGSHEIKTFISRFTFLATGGAGKVYLCTCNPDIACGDGVAMAYRASAEIANMEFYQFHPTILFHPKAKSFLISEAVRGEGAILKVKRNGDYVEFMQDYHELKSLAPRDIVARAIDNELKRTGQECAWLDIRHKSEDFLRKRFPNIYQECLRFGVDMATDLIPVVPAAHYCCGGVRTDVNGVSTVKGLYAIGEVGCTGLHGANRLASNSLLEAMVVGYNAVKHSHECPEDVPNIDDEMIPDWQHGDAVNSDEQVVISHNWDEIRRFMWDYVGIVRTDKRLERAKNRIRMLRKEIEKYYWNFLLTPDLVELRNLASVAEMIIDSAIARHESRGLHYNLDYPVANSDLAGKDTILRRPLKPEIWFE</sequence>
<evidence type="ECO:0000256" key="12">
    <source>
        <dbReference type="RuleBase" id="RU362049"/>
    </source>
</evidence>
<keyword evidence="17" id="KW-1185">Reference proteome</keyword>
<feature type="domain" description="FAD-dependent oxidoreductase 2 FAD-binding" evidence="14">
    <location>
        <begin position="16"/>
        <end position="405"/>
    </location>
</feature>
<keyword evidence="6 12" id="KW-0662">Pyridine nucleotide biosynthesis</keyword>
<evidence type="ECO:0000256" key="1">
    <source>
        <dbReference type="ARBA" id="ARBA00001974"/>
    </source>
</evidence>
<evidence type="ECO:0000256" key="4">
    <source>
        <dbReference type="ARBA" id="ARBA00012173"/>
    </source>
</evidence>
<comment type="subcellular location">
    <subcellularLocation>
        <location evidence="12">Cytoplasm</location>
    </subcellularLocation>
</comment>
<evidence type="ECO:0000259" key="14">
    <source>
        <dbReference type="Pfam" id="PF00890"/>
    </source>
</evidence>
<comment type="similarity">
    <text evidence="3 12">Belongs to the FAD-dependent oxidoreductase 2 family. NadB subfamily.</text>
</comment>
<comment type="function">
    <text evidence="12">Catalyzes the oxidation of L-aspartate to iminoaspartate.</text>
</comment>
<dbReference type="GO" id="GO:0008734">
    <property type="term" value="F:L-aspartate oxidase activity"/>
    <property type="evidence" value="ECO:0007669"/>
    <property type="project" value="UniProtKB-UniRule"/>
</dbReference>
<keyword evidence="7 12" id="KW-0274">FAD</keyword>
<comment type="caution">
    <text evidence="16">The sequence shown here is derived from an EMBL/GenBank/DDBJ whole genome shotgun (WGS) entry which is preliminary data.</text>
</comment>
<dbReference type="Proteomes" id="UP001238163">
    <property type="component" value="Unassembled WGS sequence"/>
</dbReference>
<proteinExistence type="inferred from homology"/>
<dbReference type="AlphaFoldDB" id="A0AAE3VJM4"/>
<dbReference type="PIRSF" id="PIRSF000171">
    <property type="entry name" value="SDHA_APRA_LASPO"/>
    <property type="match status" value="1"/>
</dbReference>
<dbReference type="EC" id="1.4.3.16" evidence="4 10"/>
<feature type="domain" description="Fumarate reductase/succinate dehydrogenase flavoprotein-like C-terminal" evidence="15">
    <location>
        <begin position="456"/>
        <end position="540"/>
    </location>
</feature>
<dbReference type="EMBL" id="JAUSVL010000001">
    <property type="protein sequence ID" value="MDQ0291541.1"/>
    <property type="molecule type" value="Genomic_DNA"/>
</dbReference>
<gene>
    <name evidence="16" type="ORF">J3R75_003648</name>
</gene>
<reference evidence="16" key="1">
    <citation type="submission" date="2023-07" db="EMBL/GenBank/DDBJ databases">
        <title>Genomic Encyclopedia of Type Strains, Phase IV (KMG-IV): sequencing the most valuable type-strain genomes for metagenomic binning, comparative biology and taxonomic classification.</title>
        <authorList>
            <person name="Goeker M."/>
        </authorList>
    </citation>
    <scope>NUCLEOTIDE SEQUENCE</scope>
    <source>
        <strain evidence="16">DSM 24202</strain>
    </source>
</reference>
<evidence type="ECO:0000256" key="7">
    <source>
        <dbReference type="ARBA" id="ARBA00022827"/>
    </source>
</evidence>
<name>A0AAE3VJM4_9BACT</name>
<accession>A0AAE3VJM4</accession>
<comment type="pathway">
    <text evidence="2 12">Cofactor biosynthesis; NAD(+) biosynthesis; iminoaspartate from L-aspartate (oxidase route): step 1/1.</text>
</comment>
<evidence type="ECO:0000256" key="9">
    <source>
        <dbReference type="ARBA" id="ARBA00048305"/>
    </source>
</evidence>